<dbReference type="EMBL" id="JABANN010000134">
    <property type="protein sequence ID" value="KAF4669749.1"/>
    <property type="molecule type" value="Genomic_DNA"/>
</dbReference>
<dbReference type="PANTHER" id="PTHR11375:SF0">
    <property type="entry name" value="ACIDIC LEUCINE-RICH NUCLEAR PHOSPHOPROTEIN 32 FAMILY MEMBER A"/>
    <property type="match status" value="1"/>
</dbReference>
<feature type="compositionally biased region" description="Basic and acidic residues" evidence="4">
    <location>
        <begin position="545"/>
        <end position="564"/>
    </location>
</feature>
<dbReference type="InterPro" id="IPR001611">
    <property type="entry name" value="Leu-rich_rpt"/>
</dbReference>
<dbReference type="AlphaFoldDB" id="A0A7J6LWB5"/>
<comment type="caution">
    <text evidence="5">The sequence shown here is derived from an EMBL/GenBank/DDBJ whole genome shotgun (WGS) entry which is preliminary data.</text>
</comment>
<feature type="compositionally biased region" description="Basic and acidic residues" evidence="4">
    <location>
        <begin position="501"/>
        <end position="521"/>
    </location>
</feature>
<dbReference type="OrthoDB" id="310893at2759"/>
<dbReference type="Proteomes" id="UP000570595">
    <property type="component" value="Unassembled WGS sequence"/>
</dbReference>
<name>A0A7J6LWB5_PEROL</name>
<organism evidence="5 7">
    <name type="scientific">Perkinsus olseni</name>
    <name type="common">Perkinsus atlanticus</name>
    <dbReference type="NCBI Taxonomy" id="32597"/>
    <lineage>
        <taxon>Eukaryota</taxon>
        <taxon>Sar</taxon>
        <taxon>Alveolata</taxon>
        <taxon>Perkinsozoa</taxon>
        <taxon>Perkinsea</taxon>
        <taxon>Perkinsida</taxon>
        <taxon>Perkinsidae</taxon>
        <taxon>Perkinsus</taxon>
    </lineage>
</organism>
<dbReference type="Proteomes" id="UP000572268">
    <property type="component" value="Unassembled WGS sequence"/>
</dbReference>
<evidence type="ECO:0000313" key="7">
    <source>
        <dbReference type="Proteomes" id="UP000570595"/>
    </source>
</evidence>
<feature type="compositionally biased region" description="Acidic residues" evidence="4">
    <location>
        <begin position="210"/>
        <end position="234"/>
    </location>
</feature>
<keyword evidence="2" id="KW-0677">Repeat</keyword>
<dbReference type="EMBL" id="JABAHT010000138">
    <property type="protein sequence ID" value="KAF4663612.1"/>
    <property type="molecule type" value="Genomic_DNA"/>
</dbReference>
<evidence type="ECO:0000256" key="2">
    <source>
        <dbReference type="ARBA" id="ARBA00022737"/>
    </source>
</evidence>
<accession>A0A7J6LWB5</accession>
<dbReference type="InterPro" id="IPR027267">
    <property type="entry name" value="AH/BAR_dom_sf"/>
</dbReference>
<dbReference type="GO" id="GO:0005634">
    <property type="term" value="C:nucleus"/>
    <property type="evidence" value="ECO:0007669"/>
    <property type="project" value="TreeGrafter"/>
</dbReference>
<feature type="region of interest" description="Disordered" evidence="4">
    <location>
        <begin position="501"/>
        <end position="579"/>
    </location>
</feature>
<evidence type="ECO:0000256" key="4">
    <source>
        <dbReference type="SAM" id="MobiDB-lite"/>
    </source>
</evidence>
<proteinExistence type="inferred from homology"/>
<evidence type="ECO:0000313" key="8">
    <source>
        <dbReference type="Proteomes" id="UP000572268"/>
    </source>
</evidence>
<evidence type="ECO:0000256" key="3">
    <source>
        <dbReference type="ARBA" id="ARBA00025777"/>
    </source>
</evidence>
<comment type="similarity">
    <text evidence="3">Belongs to the ANP32 family.</text>
</comment>
<dbReference type="PANTHER" id="PTHR11375">
    <property type="entry name" value="ACIDIC LEUCINE-RICH NUCLEAR PHOSPHOPROTEIN 32"/>
    <property type="match status" value="1"/>
</dbReference>
<protein>
    <submittedName>
        <fullName evidence="5">Uncharacterized protein</fullName>
    </submittedName>
</protein>
<dbReference type="Pfam" id="PF13855">
    <property type="entry name" value="LRR_8"/>
    <property type="match status" value="1"/>
</dbReference>
<gene>
    <name evidence="6" type="ORF">FOL46_001223</name>
    <name evidence="5" type="ORF">FOZ61_001514</name>
</gene>
<sequence length="579" mass="63365">MVSKEESKSSMDSIVKMCCAEEGCEPGDLPEVVLDEDSLPKLTKADMSGDISKCKSLTLVNLTCCGLTEIQAPFPELPNVETLDLSENKLTADVLDKLVNLSALRLLLLRGNSIETVEEFKALKDIKSLQVIDLEGCPVVQVDNYRKKIFDVLEQVEVIDDKGRDGEDVDMTAILGLKSDDADSLLSDGSNEVLDAIGRDELRRLLGLDAGDEAEAASDPDENDKSEDEEDVDPDMPPVVKKDDDDNDENRDSEGAPAPKKARLRNLKDSIVGVKEQDEDPLKATRLAVDAYSKDAKALCQTLQAFAKANDELDGVRGDVVKTTKAFLLPMDQQGGLQVASDPELTKVGNLFSSEVDSISHSKKDTRQLLDDAVSEASAMQRRLDDLTTAFNERDKAAELMSHYKVKMQALSEEHISKPKKDMDDRIKRNLVKQQNAVEAYKRVDTEVRTEANQVLENRQTDFANILQKMCTYIAKNSKSQAAAIPAFEEQIPAMIQDSKDNLQKARAAREEAAKAAEKPAEAPTTSKTAKEPSEVATPTASSTEGDHEPDKEPSTAETKDTTKPDPSPATPADEAARQ</sequence>
<dbReference type="Gene3D" id="3.80.10.10">
    <property type="entry name" value="Ribonuclease Inhibitor"/>
    <property type="match status" value="1"/>
</dbReference>
<evidence type="ECO:0000256" key="1">
    <source>
        <dbReference type="ARBA" id="ARBA00022614"/>
    </source>
</evidence>
<dbReference type="Gene3D" id="1.20.1270.60">
    <property type="entry name" value="Arfaptin homology (AH) domain/BAR domain"/>
    <property type="match status" value="1"/>
</dbReference>
<dbReference type="InterPro" id="IPR045081">
    <property type="entry name" value="AN32"/>
</dbReference>
<dbReference type="InterPro" id="IPR032675">
    <property type="entry name" value="LRR_dom_sf"/>
</dbReference>
<evidence type="ECO:0000313" key="6">
    <source>
        <dbReference type="EMBL" id="KAF4669749.1"/>
    </source>
</evidence>
<feature type="compositionally biased region" description="Basic and acidic residues" evidence="4">
    <location>
        <begin position="240"/>
        <end position="254"/>
    </location>
</feature>
<dbReference type="GO" id="GO:0042393">
    <property type="term" value="F:histone binding"/>
    <property type="evidence" value="ECO:0007669"/>
    <property type="project" value="TreeGrafter"/>
</dbReference>
<reference evidence="7 8" key="1">
    <citation type="submission" date="2020-04" db="EMBL/GenBank/DDBJ databases">
        <title>Perkinsus olseni comparative genomics.</title>
        <authorList>
            <person name="Bogema D.R."/>
        </authorList>
    </citation>
    <scope>NUCLEOTIDE SEQUENCE [LARGE SCALE GENOMIC DNA]</scope>
    <source>
        <strain evidence="5">ATCC PRA-179</strain>
        <strain evidence="6">ATCC PRA-31</strain>
    </source>
</reference>
<feature type="region of interest" description="Disordered" evidence="4">
    <location>
        <begin position="209"/>
        <end position="269"/>
    </location>
</feature>
<keyword evidence="1" id="KW-0433">Leucine-rich repeat</keyword>
<dbReference type="SUPFAM" id="SSF52058">
    <property type="entry name" value="L domain-like"/>
    <property type="match status" value="1"/>
</dbReference>
<evidence type="ECO:0000313" key="5">
    <source>
        <dbReference type="EMBL" id="KAF4663612.1"/>
    </source>
</evidence>